<dbReference type="EMBL" id="OZ019894">
    <property type="protein sequence ID" value="CAK9215849.1"/>
    <property type="molecule type" value="Genomic_DNA"/>
</dbReference>
<sequence length="120" mass="13282">MFPAIEQGEQSIGYTRPKTRLAGDAGTVIANNPHDPPYPKWICFDGSFTVPTPHYRSRGDRGIFSRYSATSNISHIHLRPAAFPPPTNPNAQAPAHSALSQVQTQTWCSGWVLQRFTAYV</sequence>
<proteinExistence type="predicted"/>
<name>A0ABP0U928_9BRYO</name>
<accession>A0ABP0U928</accession>
<protein>
    <submittedName>
        <fullName evidence="1">Uncharacterized protein</fullName>
    </submittedName>
</protein>
<gene>
    <name evidence="1" type="ORF">CSSPTR1EN2_LOCUS12998</name>
</gene>
<evidence type="ECO:0000313" key="2">
    <source>
        <dbReference type="Proteomes" id="UP001497512"/>
    </source>
</evidence>
<evidence type="ECO:0000313" key="1">
    <source>
        <dbReference type="EMBL" id="CAK9215849.1"/>
    </source>
</evidence>
<reference evidence="1" key="1">
    <citation type="submission" date="2024-02" db="EMBL/GenBank/DDBJ databases">
        <authorList>
            <consortium name="ELIXIR-Norway"/>
            <consortium name="Elixir Norway"/>
        </authorList>
    </citation>
    <scope>NUCLEOTIDE SEQUENCE</scope>
</reference>
<dbReference type="Proteomes" id="UP001497512">
    <property type="component" value="Chromosome 2"/>
</dbReference>
<keyword evidence="2" id="KW-1185">Reference proteome</keyword>
<organism evidence="1 2">
    <name type="scientific">Sphagnum troendelagicum</name>
    <dbReference type="NCBI Taxonomy" id="128251"/>
    <lineage>
        <taxon>Eukaryota</taxon>
        <taxon>Viridiplantae</taxon>
        <taxon>Streptophyta</taxon>
        <taxon>Embryophyta</taxon>
        <taxon>Bryophyta</taxon>
        <taxon>Sphagnophytina</taxon>
        <taxon>Sphagnopsida</taxon>
        <taxon>Sphagnales</taxon>
        <taxon>Sphagnaceae</taxon>
        <taxon>Sphagnum</taxon>
    </lineage>
</organism>